<sequence>MKLSIVLLSLLMMWIIPVQAEVTQTQEIIIEIDESAEANNAKEIHLNLAVDGEEAELTFTPEMLETQTGRDALMADLPPSLQAVLGRELGRLAAEMSQLDLDISVEVDSEQTEVHELVWIEEGADDNVFEHKVVMIGDADKGSEADLIVSLIERATLSEAQINQILAAVEAKLE</sequence>
<reference evidence="2 3" key="1">
    <citation type="submission" date="2018-10" db="EMBL/GenBank/DDBJ databases">
        <title>Genomic Encyclopedia of Type Strains, Phase IV (KMG-IV): sequencing the most valuable type-strain genomes for metagenomic binning, comparative biology and taxonomic classification.</title>
        <authorList>
            <person name="Goeker M."/>
        </authorList>
    </citation>
    <scope>NUCLEOTIDE SEQUENCE [LARGE SCALE GENOMIC DNA]</scope>
    <source>
        <strain evidence="2 3">DSM 25080</strain>
    </source>
</reference>
<dbReference type="RefSeq" id="WP_121875835.1">
    <property type="nucleotide sequence ID" value="NZ_REFJ01000001.1"/>
</dbReference>
<proteinExistence type="predicted"/>
<comment type="caution">
    <text evidence="2">The sequence shown here is derived from an EMBL/GenBank/DDBJ whole genome shotgun (WGS) entry which is preliminary data.</text>
</comment>
<dbReference type="Proteomes" id="UP000267187">
    <property type="component" value="Unassembled WGS sequence"/>
</dbReference>
<dbReference type="AlphaFoldDB" id="A0A3M0AFY6"/>
<dbReference type="EMBL" id="REFJ01000001">
    <property type="protein sequence ID" value="RMA82509.1"/>
    <property type="molecule type" value="Genomic_DNA"/>
</dbReference>
<evidence type="ECO:0000313" key="3">
    <source>
        <dbReference type="Proteomes" id="UP000267187"/>
    </source>
</evidence>
<evidence type="ECO:0000313" key="2">
    <source>
        <dbReference type="EMBL" id="RMA82509.1"/>
    </source>
</evidence>
<keyword evidence="3" id="KW-1185">Reference proteome</keyword>
<evidence type="ECO:0000256" key="1">
    <source>
        <dbReference type="SAM" id="SignalP"/>
    </source>
</evidence>
<accession>A0A3M0AFY6</accession>
<protein>
    <submittedName>
        <fullName evidence="2">Uncharacterized protein</fullName>
    </submittedName>
</protein>
<name>A0A3M0AFY6_9GAMM</name>
<gene>
    <name evidence="2" type="ORF">DFR27_0459</name>
</gene>
<feature type="chain" id="PRO_5018035773" evidence="1">
    <location>
        <begin position="21"/>
        <end position="174"/>
    </location>
</feature>
<keyword evidence="1" id="KW-0732">Signal</keyword>
<feature type="signal peptide" evidence="1">
    <location>
        <begin position="1"/>
        <end position="20"/>
    </location>
</feature>
<organism evidence="2 3">
    <name type="scientific">Umboniibacter marinipuniceus</name>
    <dbReference type="NCBI Taxonomy" id="569599"/>
    <lineage>
        <taxon>Bacteria</taxon>
        <taxon>Pseudomonadati</taxon>
        <taxon>Pseudomonadota</taxon>
        <taxon>Gammaproteobacteria</taxon>
        <taxon>Cellvibrionales</taxon>
        <taxon>Cellvibrionaceae</taxon>
        <taxon>Umboniibacter</taxon>
    </lineage>
</organism>